<keyword evidence="2" id="KW-0132">Cell division</keyword>
<dbReference type="EMBL" id="JACOQK010000001">
    <property type="protein sequence ID" value="MBC5787543.1"/>
    <property type="molecule type" value="Genomic_DNA"/>
</dbReference>
<dbReference type="NCBIfam" id="TIGR00281">
    <property type="entry name" value="SMC-Scp complex subunit ScpB"/>
    <property type="match status" value="1"/>
</dbReference>
<evidence type="ECO:0000313" key="5">
    <source>
        <dbReference type="EMBL" id="MBC5787543.1"/>
    </source>
</evidence>
<keyword evidence="1" id="KW-0963">Cytoplasm</keyword>
<dbReference type="SUPFAM" id="SSF46785">
    <property type="entry name" value="Winged helix' DNA-binding domain"/>
    <property type="match status" value="2"/>
</dbReference>
<keyword evidence="3" id="KW-0159">Chromosome partition</keyword>
<accession>A0ABR7IR05</accession>
<sequence>MVSYQARIEAILFAYGDPMPVSKLAEILGIDKAACWQQMEELQKQYQRKNRGIELIQMDDHVQLCTKKAFAQEIKKAIAVKRDLPLSPVSMEVLAIIAYNQPVTKGFIEQVRGVNSGQIVNNLVEKGLVEEAGRLDLPGRPISYRTTDVFLRTFDLKTLDDLPAVKQLEETVEQE</sequence>
<comment type="caution">
    <text evidence="5">The sequence shown here is derived from an EMBL/GenBank/DDBJ whole genome shotgun (WGS) entry which is preliminary data.</text>
</comment>
<evidence type="ECO:0000313" key="6">
    <source>
        <dbReference type="Proteomes" id="UP000649151"/>
    </source>
</evidence>
<evidence type="ECO:0000256" key="2">
    <source>
        <dbReference type="ARBA" id="ARBA00022618"/>
    </source>
</evidence>
<proteinExistence type="predicted"/>
<dbReference type="InterPro" id="IPR036388">
    <property type="entry name" value="WH-like_DNA-bd_sf"/>
</dbReference>
<evidence type="ECO:0000256" key="4">
    <source>
        <dbReference type="ARBA" id="ARBA00023306"/>
    </source>
</evidence>
<keyword evidence="4" id="KW-0131">Cell cycle</keyword>
<dbReference type="Gene3D" id="1.10.10.10">
    <property type="entry name" value="Winged helix-like DNA-binding domain superfamily/Winged helix DNA-binding domain"/>
    <property type="match status" value="2"/>
</dbReference>
<dbReference type="PANTHER" id="PTHR34298:SF2">
    <property type="entry name" value="SEGREGATION AND CONDENSATION PROTEIN B"/>
    <property type="match status" value="1"/>
</dbReference>
<reference evidence="5 6" key="1">
    <citation type="submission" date="2020-08" db="EMBL/GenBank/DDBJ databases">
        <title>Genome public.</title>
        <authorList>
            <person name="Liu C."/>
            <person name="Sun Q."/>
        </authorList>
    </citation>
    <scope>NUCLEOTIDE SEQUENCE [LARGE SCALE GENOMIC DNA]</scope>
    <source>
        <strain evidence="5 6">NSJ-27</strain>
    </source>
</reference>
<evidence type="ECO:0000256" key="3">
    <source>
        <dbReference type="ARBA" id="ARBA00022829"/>
    </source>
</evidence>
<gene>
    <name evidence="5" type="primary">scpB</name>
    <name evidence="5" type="ORF">H8Z77_05840</name>
</gene>
<dbReference type="Pfam" id="PF04079">
    <property type="entry name" value="SMC_ScpB"/>
    <property type="match status" value="1"/>
</dbReference>
<organism evidence="5 6">
    <name type="scientific">Clostridium facile</name>
    <dbReference type="NCBI Taxonomy" id="2763035"/>
    <lineage>
        <taxon>Bacteria</taxon>
        <taxon>Bacillati</taxon>
        <taxon>Bacillota</taxon>
        <taxon>Clostridia</taxon>
        <taxon>Eubacteriales</taxon>
        <taxon>Clostridiaceae</taxon>
        <taxon>Clostridium</taxon>
    </lineage>
</organism>
<dbReference type="PANTHER" id="PTHR34298">
    <property type="entry name" value="SEGREGATION AND CONDENSATION PROTEIN B"/>
    <property type="match status" value="1"/>
</dbReference>
<protein>
    <submittedName>
        <fullName evidence="5">SMC-Scp complex subunit ScpB</fullName>
    </submittedName>
</protein>
<keyword evidence="6" id="KW-1185">Reference proteome</keyword>
<evidence type="ECO:0000256" key="1">
    <source>
        <dbReference type="ARBA" id="ARBA00022490"/>
    </source>
</evidence>
<dbReference type="Proteomes" id="UP000649151">
    <property type="component" value="Unassembled WGS sequence"/>
</dbReference>
<dbReference type="InterPro" id="IPR036390">
    <property type="entry name" value="WH_DNA-bd_sf"/>
</dbReference>
<dbReference type="PIRSF" id="PIRSF019345">
    <property type="entry name" value="ScpB"/>
    <property type="match status" value="1"/>
</dbReference>
<dbReference type="InterPro" id="IPR005234">
    <property type="entry name" value="ScpB_csome_segregation"/>
</dbReference>
<name>A0ABR7IR05_9CLOT</name>